<organism evidence="13">
    <name type="scientific">Culex tarsalis</name>
    <name type="common">Encephalitis mosquito</name>
    <dbReference type="NCBI Taxonomy" id="7177"/>
    <lineage>
        <taxon>Eukaryota</taxon>
        <taxon>Metazoa</taxon>
        <taxon>Ecdysozoa</taxon>
        <taxon>Arthropoda</taxon>
        <taxon>Hexapoda</taxon>
        <taxon>Insecta</taxon>
        <taxon>Pterygota</taxon>
        <taxon>Neoptera</taxon>
        <taxon>Endopterygota</taxon>
        <taxon>Diptera</taxon>
        <taxon>Nematocera</taxon>
        <taxon>Culicoidea</taxon>
        <taxon>Culicidae</taxon>
        <taxon>Culicinae</taxon>
        <taxon>Culicini</taxon>
        <taxon>Culex</taxon>
        <taxon>Culex</taxon>
    </lineage>
</organism>
<feature type="binding site" evidence="8">
    <location>
        <position position="58"/>
    </location>
    <ligand>
        <name>Zn(2+)</name>
        <dbReference type="ChEBI" id="CHEBI:29105"/>
    </ligand>
</feature>
<reference evidence="13" key="1">
    <citation type="submission" date="2017-01" db="EMBL/GenBank/DDBJ databases">
        <title>A deep insight into the sialotranscriptome of adult male and female Cluex tarsalis mosquitoes.</title>
        <authorList>
            <person name="Ribeiro J.M."/>
            <person name="Moreira F."/>
            <person name="Bernard K.A."/>
            <person name="Calvo E."/>
        </authorList>
    </citation>
    <scope>NUCLEOTIDE SEQUENCE</scope>
    <source>
        <strain evidence="13">Kern County</strain>
        <tissue evidence="13">Salivary glands</tissue>
    </source>
</reference>
<dbReference type="SUPFAM" id="SSF57716">
    <property type="entry name" value="Glucocorticoid receptor-like (DNA-binding domain)"/>
    <property type="match status" value="1"/>
</dbReference>
<keyword evidence="5 8" id="KW-0862">Zinc</keyword>
<dbReference type="AlphaFoldDB" id="A0A1Q3F2L2"/>
<proteinExistence type="predicted"/>
<sequence length="723" mass="83818">MASCRLCLQRITGPAISLLDTTADDGQQHDTDLATKIRTCLGVFLDPSSPEEALCVNCHQTVLFVDDFRTLCLQTSDLFGMISVQEEETDKRSSYQMYVEELRRMVQEQRDKVQLISAGVGAAKVKLEPGPEAEDSEQESFMDGIGEVGQVQSESFVISTFEMIKGEPVEEDTMVVEVPKVEEAGGSGMVFDEDETFPLDLKLSLANEMKNHSELWNLSDESYTEAQDQMWTEIANTMSLAVPTVQQYWRRLQTMFQDHLERSQNDPTSQLSPKLANLMSLLETMLKANQDSFDPENVETRLKLANEILKRTIIWDETHLDYDKFRRRTEAWDAIAQVMGTTRVLARTPWQLILAEAHKNPATVEHRLVDPLYRLLHETLAERLRPDSRWPPRYALKKRPPRPDEEDTPEKSQFTVQPFPQKAKRPLGSVEMRNELAEELLKHEVIWNEKHPDYKSSAKRRTTFQEIATRMQVDWKIIRREWGWVVSMSRKSREENGGQVEERLIAKDPLQRLLNITIAERLGKLPGPRKKPNPKYERNGQQEERGKARKVVVNDYCDQCNKYIPRSKFADHLNTHNGLLPYECTRDGCGKRFPTKDHLKKHEINVHSDLRFECTECGRKYAKKCKLEEHFALQHKSQELPCTICGKLLKARSSFLIHMRRHEVKFPCSYCDAQLTTKHGLAEHERIHTKERPYLCENCPERFRTNTAKRLHVYKMHFAPVKN</sequence>
<dbReference type="InterPro" id="IPR036236">
    <property type="entry name" value="Znf_C2H2_sf"/>
</dbReference>
<comment type="subcellular location">
    <subcellularLocation>
        <location evidence="1">Nucleus</location>
    </subcellularLocation>
</comment>
<dbReference type="InterPro" id="IPR006578">
    <property type="entry name" value="MADF-dom"/>
</dbReference>
<evidence type="ECO:0000256" key="3">
    <source>
        <dbReference type="ARBA" id="ARBA00022737"/>
    </source>
</evidence>
<protein>
    <submittedName>
        <fullName evidence="13">Putative c2h2-type zn-finger protein</fullName>
    </submittedName>
</protein>
<name>A0A1Q3F2L2_CULTA</name>
<dbReference type="PROSITE" id="PS51029">
    <property type="entry name" value="MADF"/>
    <property type="match status" value="1"/>
</dbReference>
<dbReference type="SMART" id="SM00355">
    <property type="entry name" value="ZnF_C2H2"/>
    <property type="match status" value="5"/>
</dbReference>
<evidence type="ECO:0000256" key="7">
    <source>
        <dbReference type="PROSITE-ProRule" id="PRU00042"/>
    </source>
</evidence>
<keyword evidence="6" id="KW-0539">Nucleus</keyword>
<feature type="domain" description="C2H2-type" evidence="10">
    <location>
        <begin position="612"/>
        <end position="640"/>
    </location>
</feature>
<dbReference type="PROSITE" id="PS51915">
    <property type="entry name" value="ZAD"/>
    <property type="match status" value="1"/>
</dbReference>
<dbReference type="SUPFAM" id="SSF57667">
    <property type="entry name" value="beta-beta-alpha zinc fingers"/>
    <property type="match status" value="3"/>
</dbReference>
<evidence type="ECO:0000256" key="2">
    <source>
        <dbReference type="ARBA" id="ARBA00022723"/>
    </source>
</evidence>
<evidence type="ECO:0000256" key="8">
    <source>
        <dbReference type="PROSITE-ProRule" id="PRU01263"/>
    </source>
</evidence>
<dbReference type="SMART" id="SM00868">
    <property type="entry name" value="zf-AD"/>
    <property type="match status" value="1"/>
</dbReference>
<evidence type="ECO:0000313" key="13">
    <source>
        <dbReference type="EMBL" id="JAV21796.1"/>
    </source>
</evidence>
<feature type="domain" description="C2H2-type" evidence="10">
    <location>
        <begin position="582"/>
        <end position="612"/>
    </location>
</feature>
<dbReference type="EMBL" id="GFDL01013249">
    <property type="protein sequence ID" value="JAV21796.1"/>
    <property type="molecule type" value="Transcribed_RNA"/>
</dbReference>
<dbReference type="GO" id="GO:0000978">
    <property type="term" value="F:RNA polymerase II cis-regulatory region sequence-specific DNA binding"/>
    <property type="evidence" value="ECO:0007669"/>
    <property type="project" value="TreeGrafter"/>
</dbReference>
<keyword evidence="3" id="KW-0677">Repeat</keyword>
<evidence type="ECO:0000256" key="4">
    <source>
        <dbReference type="ARBA" id="ARBA00022771"/>
    </source>
</evidence>
<dbReference type="GO" id="GO:0000981">
    <property type="term" value="F:DNA-binding transcription factor activity, RNA polymerase II-specific"/>
    <property type="evidence" value="ECO:0007669"/>
    <property type="project" value="TreeGrafter"/>
</dbReference>
<dbReference type="PANTHER" id="PTHR23226">
    <property type="entry name" value="ZINC FINGER AND SCAN DOMAIN-CONTAINING"/>
    <property type="match status" value="1"/>
</dbReference>
<dbReference type="Gene3D" id="3.30.160.60">
    <property type="entry name" value="Classic Zinc Finger"/>
    <property type="match status" value="4"/>
</dbReference>
<feature type="binding site" evidence="8">
    <location>
        <position position="4"/>
    </location>
    <ligand>
        <name>Zn(2+)</name>
        <dbReference type="ChEBI" id="CHEBI:29105"/>
    </ligand>
</feature>
<accession>A0A1Q3F2L2</accession>
<feature type="binding site" evidence="8">
    <location>
        <position position="55"/>
    </location>
    <ligand>
        <name>Zn(2+)</name>
        <dbReference type="ChEBI" id="CHEBI:29105"/>
    </ligand>
</feature>
<evidence type="ECO:0000256" key="5">
    <source>
        <dbReference type="ARBA" id="ARBA00022833"/>
    </source>
</evidence>
<dbReference type="Pfam" id="PF10545">
    <property type="entry name" value="MADF_DNA_bdg"/>
    <property type="match status" value="2"/>
</dbReference>
<feature type="region of interest" description="Disordered" evidence="9">
    <location>
        <begin position="523"/>
        <end position="547"/>
    </location>
</feature>
<dbReference type="PANTHER" id="PTHR23226:SF416">
    <property type="entry name" value="FI01424P"/>
    <property type="match status" value="1"/>
</dbReference>
<dbReference type="PROSITE" id="PS00028">
    <property type="entry name" value="ZINC_FINGER_C2H2_1"/>
    <property type="match status" value="5"/>
</dbReference>
<evidence type="ECO:0000256" key="1">
    <source>
        <dbReference type="ARBA" id="ARBA00004123"/>
    </source>
</evidence>
<feature type="compositionally biased region" description="Basic and acidic residues" evidence="9">
    <location>
        <begin position="534"/>
        <end position="546"/>
    </location>
</feature>
<evidence type="ECO:0000256" key="6">
    <source>
        <dbReference type="ARBA" id="ARBA00023242"/>
    </source>
</evidence>
<feature type="domain" description="ZAD" evidence="12">
    <location>
        <begin position="2"/>
        <end position="82"/>
    </location>
</feature>
<evidence type="ECO:0000259" key="11">
    <source>
        <dbReference type="PROSITE" id="PS51029"/>
    </source>
</evidence>
<evidence type="ECO:0000256" key="9">
    <source>
        <dbReference type="SAM" id="MobiDB-lite"/>
    </source>
</evidence>
<dbReference type="GO" id="GO:0008270">
    <property type="term" value="F:zinc ion binding"/>
    <property type="evidence" value="ECO:0007669"/>
    <property type="project" value="UniProtKB-UniRule"/>
</dbReference>
<dbReference type="GO" id="GO:0005634">
    <property type="term" value="C:nucleus"/>
    <property type="evidence" value="ECO:0007669"/>
    <property type="project" value="UniProtKB-SubCell"/>
</dbReference>
<feature type="region of interest" description="Disordered" evidence="9">
    <location>
        <begin position="391"/>
        <end position="417"/>
    </location>
</feature>
<feature type="binding site" evidence="8">
    <location>
        <position position="7"/>
    </location>
    <ligand>
        <name>Zn(2+)</name>
        <dbReference type="ChEBI" id="CHEBI:29105"/>
    </ligand>
</feature>
<evidence type="ECO:0000259" key="12">
    <source>
        <dbReference type="PROSITE" id="PS51915"/>
    </source>
</evidence>
<dbReference type="InterPro" id="IPR012934">
    <property type="entry name" value="Znf_AD"/>
</dbReference>
<dbReference type="PROSITE" id="PS50157">
    <property type="entry name" value="ZINC_FINGER_C2H2_2"/>
    <property type="match status" value="4"/>
</dbReference>
<feature type="domain" description="MADF" evidence="11">
    <location>
        <begin position="204"/>
        <end position="287"/>
    </location>
</feature>
<evidence type="ECO:0000259" key="10">
    <source>
        <dbReference type="PROSITE" id="PS50157"/>
    </source>
</evidence>
<keyword evidence="4 7" id="KW-0863">Zinc-finger</keyword>
<dbReference type="InterPro" id="IPR013087">
    <property type="entry name" value="Znf_C2H2_type"/>
</dbReference>
<dbReference type="Pfam" id="PF00096">
    <property type="entry name" value="zf-C2H2"/>
    <property type="match status" value="1"/>
</dbReference>
<feature type="domain" description="C2H2-type" evidence="10">
    <location>
        <begin position="666"/>
        <end position="693"/>
    </location>
</feature>
<keyword evidence="2 8" id="KW-0479">Metal-binding</keyword>
<feature type="domain" description="C2H2-type" evidence="10">
    <location>
        <begin position="640"/>
        <end position="667"/>
    </location>
</feature>